<evidence type="ECO:0000256" key="1">
    <source>
        <dbReference type="SAM" id="Coils"/>
    </source>
</evidence>
<evidence type="ECO:0000313" key="4">
    <source>
        <dbReference type="EMBL" id="WCL71852.1"/>
    </source>
</evidence>
<keyword evidence="1" id="KW-0175">Coiled coil</keyword>
<dbReference type="Proteomes" id="UP001221268">
    <property type="component" value="Chromosome"/>
</dbReference>
<reference evidence="4 5" key="1">
    <citation type="submission" date="2023-01" db="EMBL/GenBank/DDBJ databases">
        <authorList>
            <person name="Yang C."/>
        </authorList>
    </citation>
    <scope>NUCLEOTIDE SEQUENCE [LARGE SCALE GENOMIC DNA]</scope>
    <source>
        <strain evidence="4 5">ZJ106</strain>
    </source>
</reference>
<feature type="coiled-coil region" evidence="1">
    <location>
        <begin position="104"/>
        <end position="157"/>
    </location>
</feature>
<dbReference type="EMBL" id="CP116766">
    <property type="protein sequence ID" value="WCL71852.1"/>
    <property type="molecule type" value="Genomic_DNA"/>
</dbReference>
<evidence type="ECO:0000256" key="2">
    <source>
        <dbReference type="SAM" id="MobiDB-lite"/>
    </source>
</evidence>
<evidence type="ECO:0008006" key="6">
    <source>
        <dbReference type="Google" id="ProtNLM"/>
    </source>
</evidence>
<evidence type="ECO:0000256" key="3">
    <source>
        <dbReference type="SAM" id="SignalP"/>
    </source>
</evidence>
<dbReference type="RefSeq" id="WP_237091866.1">
    <property type="nucleotide sequence ID" value="NZ_CP116766.1"/>
</dbReference>
<organism evidence="4 5">
    <name type="scientific">Neisseria lisongii</name>
    <dbReference type="NCBI Taxonomy" id="2912188"/>
    <lineage>
        <taxon>Bacteria</taxon>
        <taxon>Pseudomonadati</taxon>
        <taxon>Pseudomonadota</taxon>
        <taxon>Betaproteobacteria</taxon>
        <taxon>Neisseriales</taxon>
        <taxon>Neisseriaceae</taxon>
        <taxon>Neisseria</taxon>
    </lineage>
</organism>
<feature type="signal peptide" evidence="3">
    <location>
        <begin position="1"/>
        <end position="23"/>
    </location>
</feature>
<feature type="region of interest" description="Disordered" evidence="2">
    <location>
        <begin position="63"/>
        <end position="85"/>
    </location>
</feature>
<keyword evidence="5" id="KW-1185">Reference proteome</keyword>
<evidence type="ECO:0000313" key="5">
    <source>
        <dbReference type="Proteomes" id="UP001221268"/>
    </source>
</evidence>
<proteinExistence type="predicted"/>
<feature type="chain" id="PRO_5046841068" description="Periplasmic protein" evidence="3">
    <location>
        <begin position="24"/>
        <end position="161"/>
    </location>
</feature>
<name>A0ABY7RJR2_9NEIS</name>
<keyword evidence="3" id="KW-0732">Signal</keyword>
<sequence>MNTRFFRHTAVFGLCFSVFTAQAAQVYTCHIGGLTVYTSRPSASCRLVQLPAIGSYSGYLHNEPAAAPSAKRKTRRPVQHPTAPVIPAAAPIPAEAAPARSSRQTILQEELANERKALQEVQSRLIQAQHGNDPQQIQALQTAVSDRQQNIQALQRELSRK</sequence>
<gene>
    <name evidence="4" type="ORF">PJU73_01645</name>
</gene>
<protein>
    <recommendedName>
        <fullName evidence="6">Periplasmic protein</fullName>
    </recommendedName>
</protein>
<accession>A0ABY7RJR2</accession>